<dbReference type="EC" id="2.1.-.-" evidence="2"/>
<dbReference type="GO" id="GO:0008168">
    <property type="term" value="F:methyltransferase activity"/>
    <property type="evidence" value="ECO:0007669"/>
    <property type="project" value="UniProtKB-KW"/>
</dbReference>
<dbReference type="GO" id="GO:0032259">
    <property type="term" value="P:methylation"/>
    <property type="evidence" value="ECO:0007669"/>
    <property type="project" value="UniProtKB-KW"/>
</dbReference>
<keyword evidence="2" id="KW-0489">Methyltransferase</keyword>
<dbReference type="Pfam" id="PF08242">
    <property type="entry name" value="Methyltransf_12"/>
    <property type="match status" value="1"/>
</dbReference>
<proteinExistence type="predicted"/>
<protein>
    <submittedName>
        <fullName evidence="2">Class I SAM-dependent methyltransferase</fullName>
        <ecNumber evidence="2">2.1.-.-</ecNumber>
    </submittedName>
</protein>
<accession>A0ABT6G475</accession>
<dbReference type="Gene3D" id="3.40.50.150">
    <property type="entry name" value="Vaccinia Virus protein VP39"/>
    <property type="match status" value="1"/>
</dbReference>
<gene>
    <name evidence="2" type="ORF">P7122_13240</name>
</gene>
<evidence type="ECO:0000313" key="2">
    <source>
        <dbReference type="EMBL" id="MDG4716844.1"/>
    </source>
</evidence>
<dbReference type="EMBL" id="JARSBN010000007">
    <property type="protein sequence ID" value="MDG4716844.1"/>
    <property type="molecule type" value="Genomic_DNA"/>
</dbReference>
<comment type="caution">
    <text evidence="2">The sequence shown here is derived from an EMBL/GenBank/DDBJ whole genome shotgun (WGS) entry which is preliminary data.</text>
</comment>
<keyword evidence="2" id="KW-0808">Transferase</keyword>
<dbReference type="RefSeq" id="WP_278006278.1">
    <property type="nucleotide sequence ID" value="NZ_JARSBN010000007.1"/>
</dbReference>
<dbReference type="InterPro" id="IPR013217">
    <property type="entry name" value="Methyltransf_12"/>
</dbReference>
<dbReference type="SUPFAM" id="SSF53335">
    <property type="entry name" value="S-adenosyl-L-methionine-dependent methyltransferases"/>
    <property type="match status" value="1"/>
</dbReference>
<dbReference type="InterPro" id="IPR029063">
    <property type="entry name" value="SAM-dependent_MTases_sf"/>
</dbReference>
<feature type="domain" description="Methyltransferase type 12" evidence="1">
    <location>
        <begin position="66"/>
        <end position="146"/>
    </location>
</feature>
<evidence type="ECO:0000259" key="1">
    <source>
        <dbReference type="Pfam" id="PF08242"/>
    </source>
</evidence>
<reference evidence="2 3" key="1">
    <citation type="submission" date="2023-03" db="EMBL/GenBank/DDBJ databases">
        <title>Strain YYF002 represents a novel species in the genus Winogradskyella isolated from seawater.</title>
        <authorList>
            <person name="Fu Z.-Y."/>
        </authorList>
    </citation>
    <scope>NUCLEOTIDE SEQUENCE [LARGE SCALE GENOMIC DNA]</scope>
    <source>
        <strain evidence="2 3">YYF002</strain>
    </source>
</reference>
<organism evidence="2 3">
    <name type="scientific">Winogradskyella marincola</name>
    <dbReference type="NCBI Taxonomy" id="3037795"/>
    <lineage>
        <taxon>Bacteria</taxon>
        <taxon>Pseudomonadati</taxon>
        <taxon>Bacteroidota</taxon>
        <taxon>Flavobacteriia</taxon>
        <taxon>Flavobacteriales</taxon>
        <taxon>Flavobacteriaceae</taxon>
        <taxon>Winogradskyella</taxon>
    </lineage>
</organism>
<keyword evidence="3" id="KW-1185">Reference proteome</keyword>
<evidence type="ECO:0000313" key="3">
    <source>
        <dbReference type="Proteomes" id="UP001529085"/>
    </source>
</evidence>
<dbReference type="Proteomes" id="UP001529085">
    <property type="component" value="Unassembled WGS sequence"/>
</dbReference>
<sequence>MTSKKHKTPWPTKAVMEQIYEQHFWGGNDSDFYSGEGSHDSKIIQPYIDSVTDFFKSHKGQLSVCDLGCGDFNIGKALVPFTKAYVAIDIVEGLIERNQRLFKADHLTFKCLDIAKDDLPKADCVIIRQVLQHLSNREIQQILEKLTVYKYLILTEHIPVGEFTPNIDIIASSQNRLKHNSGVDVLAEPFSLKVKGCDVLSEVILDNKSRITTTLFTL</sequence>
<name>A0ABT6G475_9FLAO</name>